<dbReference type="Pfam" id="PF12796">
    <property type="entry name" value="Ank_2"/>
    <property type="match status" value="1"/>
</dbReference>
<gene>
    <name evidence="5" type="ORF">BJ875DRAFT_45905</name>
</gene>
<evidence type="ECO:0000256" key="1">
    <source>
        <dbReference type="ARBA" id="ARBA00022737"/>
    </source>
</evidence>
<reference evidence="5" key="1">
    <citation type="journal article" date="2021" name="IMA Fungus">
        <title>Genomic characterization of three marine fungi, including Emericellopsis atlantica sp. nov. with signatures of a generalist lifestyle and marine biomass degradation.</title>
        <authorList>
            <person name="Hagestad O.C."/>
            <person name="Hou L."/>
            <person name="Andersen J.H."/>
            <person name="Hansen E.H."/>
            <person name="Altermark B."/>
            <person name="Li C."/>
            <person name="Kuhnert E."/>
            <person name="Cox R.J."/>
            <person name="Crous P.W."/>
            <person name="Spatafora J.W."/>
            <person name="Lail K."/>
            <person name="Amirebrahimi M."/>
            <person name="Lipzen A."/>
            <person name="Pangilinan J."/>
            <person name="Andreopoulos W."/>
            <person name="Hayes R.D."/>
            <person name="Ng V."/>
            <person name="Grigoriev I.V."/>
            <person name="Jackson S.A."/>
            <person name="Sutton T.D.S."/>
            <person name="Dobson A.D.W."/>
            <person name="Rama T."/>
        </authorList>
    </citation>
    <scope>NUCLEOTIDE SEQUENCE</scope>
    <source>
        <strain evidence="5">TRa018bII</strain>
    </source>
</reference>
<keyword evidence="1" id="KW-0677">Repeat</keyword>
<dbReference type="InterPro" id="IPR002110">
    <property type="entry name" value="Ankyrin_rpt"/>
</dbReference>
<sequence>MGFNQGQLEASLKDAHQLIKDGKIKEASPLDTSDAFQNLCYASRTGDLKVCQESILSGVNINARDTFDNTPLMLSSLCGHYEVVQLLLESGALCERDTFQGQRCLYNALNHRIRNLLLQYDYSKSADLLQPFASHISSLLRHASPNTSDICLSAASTSWNLHKFILSARSSYFSKNLQSSPASATWRLVNVPAEAYQVVIQYLYLGAVPTDLGLTNESSVTVDEVLAGIDKASKQLGIESLWEGILAGNDKRLARQRHQDDVEQGRDQIEEWYHSNIIRHKLVVDTSRAQEVKWIRDNVIFADVLLRADEEVNEEEHKSGQNTPTVPNPLGRLNGILIDPAMNSRSPSRARKPRKSVLFPVHRAMLTRSGYFQTMFESNFQEARLTEYLHIITVDCSPEVLEIILNYLYTEKADIPIELAIDVLFAADMLFIELLKTKAATVISTIGHGSSGLAGRLHTEGEETEVEPINVYDVIRAGWLLNIRRLEEFSARFLAYRLEDYIDEPDFEELIKESASRIEKRQETDTIELLDDIRYYLSERFRLRFEDPGLDGMMNEGEIDAEAAQAISESAGSDFKDEAIEVKDLPPPIEGVKSIEDVPTVPSEFKTLDGEVVSDEFAADAINYQTLLSTIDNLLDRLKLDA</sequence>
<comment type="caution">
    <text evidence="5">The sequence shown here is derived from an EMBL/GenBank/DDBJ whole genome shotgun (WGS) entry which is preliminary data.</text>
</comment>
<dbReference type="AlphaFoldDB" id="A0A9P7YGC4"/>
<dbReference type="EMBL" id="MU251503">
    <property type="protein sequence ID" value="KAG9233378.1"/>
    <property type="molecule type" value="Genomic_DNA"/>
</dbReference>
<dbReference type="SMART" id="SM00225">
    <property type="entry name" value="BTB"/>
    <property type="match status" value="2"/>
</dbReference>
<dbReference type="PANTHER" id="PTHR46231">
    <property type="entry name" value="ANKYRIN REPEAT AND BTB/POZ DOMAIN-CONTAINING PROTEIN 1"/>
    <property type="match status" value="1"/>
</dbReference>
<dbReference type="CDD" id="cd18186">
    <property type="entry name" value="BTB_POZ_ZBTB_KLHL-like"/>
    <property type="match status" value="1"/>
</dbReference>
<proteinExistence type="predicted"/>
<evidence type="ECO:0000259" key="4">
    <source>
        <dbReference type="PROSITE" id="PS50097"/>
    </source>
</evidence>
<evidence type="ECO:0000256" key="2">
    <source>
        <dbReference type="ARBA" id="ARBA00023043"/>
    </source>
</evidence>
<protein>
    <recommendedName>
        <fullName evidence="4">BTB domain-containing protein</fullName>
    </recommendedName>
</protein>
<dbReference type="GO" id="GO:0000151">
    <property type="term" value="C:ubiquitin ligase complex"/>
    <property type="evidence" value="ECO:0007669"/>
    <property type="project" value="TreeGrafter"/>
</dbReference>
<dbReference type="InterPro" id="IPR011333">
    <property type="entry name" value="SKP1/BTB/POZ_sf"/>
</dbReference>
<dbReference type="Proteomes" id="UP000824998">
    <property type="component" value="Unassembled WGS sequence"/>
</dbReference>
<dbReference type="SUPFAM" id="SSF48403">
    <property type="entry name" value="Ankyrin repeat"/>
    <property type="match status" value="1"/>
</dbReference>
<dbReference type="InterPro" id="IPR000210">
    <property type="entry name" value="BTB/POZ_dom"/>
</dbReference>
<keyword evidence="2 3" id="KW-0040">ANK repeat</keyword>
<dbReference type="CDD" id="cd18497">
    <property type="entry name" value="BACK_ABTB1_BPOZ"/>
    <property type="match status" value="1"/>
</dbReference>
<dbReference type="SUPFAM" id="SSF54695">
    <property type="entry name" value="POZ domain"/>
    <property type="match status" value="2"/>
</dbReference>
<dbReference type="PANTHER" id="PTHR46231:SF1">
    <property type="entry name" value="ANKYRIN REPEAT AND BTB_POZ DOMAIN-CONTAINING PROTEIN 1"/>
    <property type="match status" value="1"/>
</dbReference>
<feature type="domain" description="BTB" evidence="4">
    <location>
        <begin position="148"/>
        <end position="212"/>
    </location>
</feature>
<dbReference type="OrthoDB" id="684045at2759"/>
<name>A0A9P7YGC4_9HELO</name>
<dbReference type="FunFam" id="1.25.40.20:FF:000248">
    <property type="entry name" value="Ankyrin repeat and BTB/POZ domain protein"/>
    <property type="match status" value="1"/>
</dbReference>
<feature type="domain" description="BTB" evidence="4">
    <location>
        <begin position="359"/>
        <end position="417"/>
    </location>
</feature>
<dbReference type="PROSITE" id="PS50088">
    <property type="entry name" value="ANK_REPEAT"/>
    <property type="match status" value="1"/>
</dbReference>
<feature type="repeat" description="ANK" evidence="3">
    <location>
        <begin position="67"/>
        <end position="92"/>
    </location>
</feature>
<dbReference type="Pfam" id="PF00651">
    <property type="entry name" value="BTB"/>
    <property type="match status" value="2"/>
</dbReference>
<dbReference type="Gene3D" id="1.25.40.20">
    <property type="entry name" value="Ankyrin repeat-containing domain"/>
    <property type="match status" value="1"/>
</dbReference>
<evidence type="ECO:0000256" key="3">
    <source>
        <dbReference type="PROSITE-ProRule" id="PRU00023"/>
    </source>
</evidence>
<dbReference type="SMART" id="SM00248">
    <property type="entry name" value="ANK"/>
    <property type="match status" value="2"/>
</dbReference>
<accession>A0A9P7YGC4</accession>
<dbReference type="InterPro" id="IPR036770">
    <property type="entry name" value="Ankyrin_rpt-contain_sf"/>
</dbReference>
<dbReference type="Gene3D" id="3.30.710.10">
    <property type="entry name" value="Potassium Channel Kv1.1, Chain A"/>
    <property type="match status" value="2"/>
</dbReference>
<dbReference type="PROSITE" id="PS50297">
    <property type="entry name" value="ANK_REP_REGION"/>
    <property type="match status" value="1"/>
</dbReference>
<keyword evidence="6" id="KW-1185">Reference proteome</keyword>
<dbReference type="PROSITE" id="PS50097">
    <property type="entry name" value="BTB"/>
    <property type="match status" value="2"/>
</dbReference>
<evidence type="ECO:0000313" key="6">
    <source>
        <dbReference type="Proteomes" id="UP000824998"/>
    </source>
</evidence>
<dbReference type="InterPro" id="IPR044515">
    <property type="entry name" value="ABTB1"/>
</dbReference>
<dbReference type="GO" id="GO:0005737">
    <property type="term" value="C:cytoplasm"/>
    <property type="evidence" value="ECO:0007669"/>
    <property type="project" value="TreeGrafter"/>
</dbReference>
<evidence type="ECO:0000313" key="5">
    <source>
        <dbReference type="EMBL" id="KAG9233378.1"/>
    </source>
</evidence>
<organism evidence="5 6">
    <name type="scientific">Amylocarpus encephaloides</name>
    <dbReference type="NCBI Taxonomy" id="45428"/>
    <lineage>
        <taxon>Eukaryota</taxon>
        <taxon>Fungi</taxon>
        <taxon>Dikarya</taxon>
        <taxon>Ascomycota</taxon>
        <taxon>Pezizomycotina</taxon>
        <taxon>Leotiomycetes</taxon>
        <taxon>Helotiales</taxon>
        <taxon>Helotiales incertae sedis</taxon>
        <taxon>Amylocarpus</taxon>
    </lineage>
</organism>